<name>A0A8J3JM94_9ACTN</name>
<dbReference type="Pfam" id="PF03932">
    <property type="entry name" value="CutC"/>
    <property type="match status" value="1"/>
</dbReference>
<dbReference type="GO" id="GO:0005507">
    <property type="term" value="F:copper ion binding"/>
    <property type="evidence" value="ECO:0007669"/>
    <property type="project" value="TreeGrafter"/>
</dbReference>
<dbReference type="Gene3D" id="3.20.20.380">
    <property type="entry name" value="Copper homeostasis (CutC) domain"/>
    <property type="match status" value="1"/>
</dbReference>
<dbReference type="RefSeq" id="WP_203746027.1">
    <property type="nucleotide sequence ID" value="NZ_BONF01000014.1"/>
</dbReference>
<dbReference type="SUPFAM" id="SSF110395">
    <property type="entry name" value="CutC-like"/>
    <property type="match status" value="1"/>
</dbReference>
<dbReference type="PANTHER" id="PTHR12598">
    <property type="entry name" value="COPPER HOMEOSTASIS PROTEIN CUTC"/>
    <property type="match status" value="1"/>
</dbReference>
<protein>
    <recommendedName>
        <fullName evidence="2">PF03932 family protein CutC</fullName>
    </recommendedName>
</protein>
<evidence type="ECO:0000256" key="2">
    <source>
        <dbReference type="HAMAP-Rule" id="MF_00795"/>
    </source>
</evidence>
<dbReference type="GO" id="GO:0005737">
    <property type="term" value="C:cytoplasm"/>
    <property type="evidence" value="ECO:0007669"/>
    <property type="project" value="UniProtKB-SubCell"/>
</dbReference>
<dbReference type="HAMAP" id="MF_00795">
    <property type="entry name" value="CutC"/>
    <property type="match status" value="1"/>
</dbReference>
<organism evidence="3 4">
    <name type="scientific">Catellatospora bangladeshensis</name>
    <dbReference type="NCBI Taxonomy" id="310355"/>
    <lineage>
        <taxon>Bacteria</taxon>
        <taxon>Bacillati</taxon>
        <taxon>Actinomycetota</taxon>
        <taxon>Actinomycetes</taxon>
        <taxon>Micromonosporales</taxon>
        <taxon>Micromonosporaceae</taxon>
        <taxon>Catellatospora</taxon>
    </lineage>
</organism>
<dbReference type="Proteomes" id="UP000601223">
    <property type="component" value="Unassembled WGS sequence"/>
</dbReference>
<comment type="caution">
    <text evidence="2">Once thought to be involved in copper homeostasis, experiments in E.coli have shown this is not the case.</text>
</comment>
<reference evidence="3 4" key="1">
    <citation type="submission" date="2021-01" db="EMBL/GenBank/DDBJ databases">
        <title>Whole genome shotgun sequence of Catellatospora bangladeshensis NBRC 107357.</title>
        <authorList>
            <person name="Komaki H."/>
            <person name="Tamura T."/>
        </authorList>
    </citation>
    <scope>NUCLEOTIDE SEQUENCE [LARGE SCALE GENOMIC DNA]</scope>
    <source>
        <strain evidence="3 4">NBRC 107357</strain>
    </source>
</reference>
<dbReference type="EMBL" id="BONF01000014">
    <property type="protein sequence ID" value="GIF81555.1"/>
    <property type="molecule type" value="Genomic_DNA"/>
</dbReference>
<evidence type="ECO:0000256" key="1">
    <source>
        <dbReference type="ARBA" id="ARBA00007768"/>
    </source>
</evidence>
<evidence type="ECO:0000313" key="4">
    <source>
        <dbReference type="Proteomes" id="UP000601223"/>
    </source>
</evidence>
<dbReference type="AlphaFoldDB" id="A0A8J3JM94"/>
<sequence length="233" mass="24412">MITVEICVSDVPTALVAEAAGADRLELCADLGQGGTTPSLGTVEVALRTLRTAALRVMVRPRGGDFRVSELEEQVMLADIAAVRALPNPHGLPLGVVVGALTGDGRLDLAVLRRLVAAAGPLPVTVHKAFDEVGDQLRALEEIIDLGVDAVLTSGAAPTALDGAARLAELRQRAGDRLRIVAAGGIRSHNVRLVLDRAGVEEIHLRAPVSRDGREATDADEVRRVVDATRSLS</sequence>
<comment type="caution">
    <text evidence="3">The sequence shown here is derived from an EMBL/GenBank/DDBJ whole genome shotgun (WGS) entry which is preliminary data.</text>
</comment>
<comment type="subcellular location">
    <subcellularLocation>
        <location evidence="2">Cytoplasm</location>
    </subcellularLocation>
</comment>
<keyword evidence="4" id="KW-1185">Reference proteome</keyword>
<evidence type="ECO:0000313" key="3">
    <source>
        <dbReference type="EMBL" id="GIF81555.1"/>
    </source>
</evidence>
<dbReference type="InterPro" id="IPR005627">
    <property type="entry name" value="CutC-like"/>
</dbReference>
<gene>
    <name evidence="2 3" type="primary">cutC</name>
    <name evidence="3" type="ORF">Cba03nite_29040</name>
</gene>
<proteinExistence type="inferred from homology"/>
<accession>A0A8J3JM94</accession>
<keyword evidence="2" id="KW-0963">Cytoplasm</keyword>
<dbReference type="CDD" id="cd00945">
    <property type="entry name" value="Aldolase_Class_I"/>
    <property type="match status" value="1"/>
</dbReference>
<comment type="similarity">
    <text evidence="1 2">Belongs to the CutC family.</text>
</comment>
<dbReference type="InterPro" id="IPR036822">
    <property type="entry name" value="CutC-like_dom_sf"/>
</dbReference>
<dbReference type="PANTHER" id="PTHR12598:SF0">
    <property type="entry name" value="COPPER HOMEOSTASIS PROTEIN CUTC HOMOLOG"/>
    <property type="match status" value="1"/>
</dbReference>